<comment type="caution">
    <text evidence="2">The sequence shown here is derived from an EMBL/GenBank/DDBJ whole genome shotgun (WGS) entry which is preliminary data.</text>
</comment>
<reference evidence="2 3" key="1">
    <citation type="journal article" date="2015" name="Genome Announc.">
        <title>Expanding the biotechnology potential of lactobacilli through comparative genomics of 213 strains and associated genera.</title>
        <authorList>
            <person name="Sun Z."/>
            <person name="Harris H.M."/>
            <person name="McCann A."/>
            <person name="Guo C."/>
            <person name="Argimon S."/>
            <person name="Zhang W."/>
            <person name="Yang X."/>
            <person name="Jeffery I.B."/>
            <person name="Cooney J.C."/>
            <person name="Kagawa T.F."/>
            <person name="Liu W."/>
            <person name="Song Y."/>
            <person name="Salvetti E."/>
            <person name="Wrobel A."/>
            <person name="Rasinkangas P."/>
            <person name="Parkhill J."/>
            <person name="Rea M.C."/>
            <person name="O'Sullivan O."/>
            <person name="Ritari J."/>
            <person name="Douillard F.P."/>
            <person name="Paul Ross R."/>
            <person name="Yang R."/>
            <person name="Briner A.E."/>
            <person name="Felis G.E."/>
            <person name="de Vos W.M."/>
            <person name="Barrangou R."/>
            <person name="Klaenhammer T.R."/>
            <person name="Caufield P.W."/>
            <person name="Cui Y."/>
            <person name="Zhang H."/>
            <person name="O'Toole P.W."/>
        </authorList>
    </citation>
    <scope>NUCLEOTIDE SEQUENCE [LARGE SCALE GENOMIC DNA]</scope>
    <source>
        <strain evidence="2 3">DSM 20003</strain>
    </source>
</reference>
<dbReference type="Proteomes" id="UP000051461">
    <property type="component" value="Unassembled WGS sequence"/>
</dbReference>
<gene>
    <name evidence="2" type="ORF">FC07_GL001296</name>
</gene>
<feature type="domain" description="Regulatory protein YycH" evidence="1">
    <location>
        <begin position="5"/>
        <end position="423"/>
    </location>
</feature>
<accession>A0A0R1GR12</accession>
<dbReference type="STRING" id="1423726.FC07_GL001296"/>
<dbReference type="CDD" id="cd15787">
    <property type="entry name" value="YycH_N"/>
    <property type="match status" value="1"/>
</dbReference>
<dbReference type="AlphaFoldDB" id="A0A0R1GR12"/>
<evidence type="ECO:0000313" key="2">
    <source>
        <dbReference type="EMBL" id="KRK33367.1"/>
    </source>
</evidence>
<name>A0A0R1GR12_9LACO</name>
<dbReference type="EMBL" id="AZDA01000117">
    <property type="protein sequence ID" value="KRK33367.1"/>
    <property type="molecule type" value="Genomic_DNA"/>
</dbReference>
<keyword evidence="3" id="KW-1185">Reference proteome</keyword>
<organism evidence="2 3">
    <name type="scientific">Loigolactobacillus bifermentans DSM 20003</name>
    <dbReference type="NCBI Taxonomy" id="1423726"/>
    <lineage>
        <taxon>Bacteria</taxon>
        <taxon>Bacillati</taxon>
        <taxon>Bacillota</taxon>
        <taxon>Bacilli</taxon>
        <taxon>Lactobacillales</taxon>
        <taxon>Lactobacillaceae</taxon>
        <taxon>Loigolactobacillus</taxon>
    </lineage>
</organism>
<dbReference type="PATRIC" id="fig|1423726.3.peg.1343"/>
<evidence type="ECO:0000313" key="3">
    <source>
        <dbReference type="Proteomes" id="UP000051461"/>
    </source>
</evidence>
<dbReference type="Gene3D" id="3.30.310.160">
    <property type="entry name" value="YycH protein, domain 2"/>
    <property type="match status" value="1"/>
</dbReference>
<sequence>MLRIALLTMIAISLIFSWLIWTNNARFQRDTTDLTAKQTDTTTVQKLSEVYLPTEVVYTDKTGQKQLLSNRKENLVDQLRQVIKTWQFGRLKTAAVTSKNYFTVINQANTVALKYPSTVSAQIFGNAFRQSIKRTDRQKGFNRVLILLDHHQRQTGKVYLLNDKTRKGYRVTVKKRQLTKVLKALNQAPTRLAITEQPLNGEPQVFYQNQVKVTQYSYLINKQNATDLMTTLMKRNSTDVTSKESGHSTIYNDGNYRTLRINHKQGTVNFEDYSQTNTEKRLTPMLTNSFKELSRLGTVPVNMRYFYFSPSNRTVVYRSYVEGYPVFNQTDFGTVEVQLLATGNKLDFSVYNLQVPLPSDQSASTLPSTQTVLTELLNAGYSEKNIKRIQVGYRWQVNQGASSVIDLVPTYYVLMSKKWQSLDQWLAATGVN</sequence>
<protein>
    <recommendedName>
        <fullName evidence="1">Regulatory protein YycH domain-containing protein</fullName>
    </recommendedName>
</protein>
<dbReference type="InterPro" id="IPR042274">
    <property type="entry name" value="YycH/YycI_2"/>
</dbReference>
<evidence type="ECO:0000259" key="1">
    <source>
        <dbReference type="Pfam" id="PF07435"/>
    </source>
</evidence>
<proteinExistence type="predicted"/>
<dbReference type="InterPro" id="IPR009996">
    <property type="entry name" value="YycH"/>
</dbReference>
<dbReference type="Pfam" id="PF07435">
    <property type="entry name" value="YycH"/>
    <property type="match status" value="1"/>
</dbReference>